<dbReference type="Gene3D" id="1.10.10.1390">
    <property type="entry name" value="ATP-dependent DNA helicase RecQ"/>
    <property type="match status" value="1"/>
</dbReference>
<name>A0A0G0N9I3_9BACT</name>
<dbReference type="SUPFAM" id="SSF52540">
    <property type="entry name" value="P-loop containing nucleoside triphosphate hydrolases"/>
    <property type="match status" value="2"/>
</dbReference>
<dbReference type="InterPro" id="IPR010285">
    <property type="entry name" value="DNA_helicase_pif1-like_DEAD"/>
</dbReference>
<dbReference type="GO" id="GO:0003678">
    <property type="term" value="F:DNA helicase activity"/>
    <property type="evidence" value="ECO:0007669"/>
    <property type="project" value="InterPro"/>
</dbReference>
<evidence type="ECO:0000259" key="1">
    <source>
        <dbReference type="SMART" id="SM00382"/>
    </source>
</evidence>
<dbReference type="CDD" id="cd18809">
    <property type="entry name" value="SF1_C_RecD"/>
    <property type="match status" value="1"/>
</dbReference>
<reference evidence="2 3" key="1">
    <citation type="journal article" date="2015" name="Nature">
        <title>rRNA introns, odd ribosomes, and small enigmatic genomes across a large radiation of phyla.</title>
        <authorList>
            <person name="Brown C.T."/>
            <person name="Hug L.A."/>
            <person name="Thomas B.C."/>
            <person name="Sharon I."/>
            <person name="Castelle C.J."/>
            <person name="Singh A."/>
            <person name="Wilkins M.J."/>
            <person name="Williams K.H."/>
            <person name="Banfield J.F."/>
        </authorList>
    </citation>
    <scope>NUCLEOTIDE SEQUENCE [LARGE SCALE GENOMIC DNA]</scope>
</reference>
<proteinExistence type="predicted"/>
<protein>
    <submittedName>
        <fullName evidence="2">AAA ATPase</fullName>
    </submittedName>
</protein>
<dbReference type="InterPro" id="IPR029491">
    <property type="entry name" value="Helicase_HTH"/>
</dbReference>
<dbReference type="InterPro" id="IPR027417">
    <property type="entry name" value="P-loop_NTPase"/>
</dbReference>
<dbReference type="SMART" id="SM00382">
    <property type="entry name" value="AAA"/>
    <property type="match status" value="1"/>
</dbReference>
<accession>A0A0G0N9I3</accession>
<dbReference type="InterPro" id="IPR003593">
    <property type="entry name" value="AAA+_ATPase"/>
</dbReference>
<feature type="domain" description="AAA+ ATPase" evidence="1">
    <location>
        <begin position="12"/>
        <end position="159"/>
    </location>
</feature>
<comment type="caution">
    <text evidence="2">The sequence shown here is derived from an EMBL/GenBank/DDBJ whole genome shotgun (WGS) entry which is preliminary data.</text>
</comment>
<evidence type="ECO:0000313" key="3">
    <source>
        <dbReference type="Proteomes" id="UP000034665"/>
    </source>
</evidence>
<dbReference type="InterPro" id="IPR051055">
    <property type="entry name" value="PIF1_helicase"/>
</dbReference>
<organism evidence="2 3">
    <name type="scientific">Candidatus Wolfebacteria bacterium GW2011_GWC2_39_22</name>
    <dbReference type="NCBI Taxonomy" id="1619013"/>
    <lineage>
        <taxon>Bacteria</taxon>
        <taxon>Candidatus Wolfeibacteriota</taxon>
    </lineage>
</organism>
<dbReference type="EMBL" id="LBWR01000001">
    <property type="protein sequence ID" value="KKR12834.1"/>
    <property type="molecule type" value="Genomic_DNA"/>
</dbReference>
<dbReference type="PANTHER" id="PTHR47642:SF7">
    <property type="entry name" value="ATP-DEPENDENT DNA HELICASE PIF1"/>
    <property type="match status" value="1"/>
</dbReference>
<sequence length="575" mass="62285">MTQDEAFSILQTGANVFLTGEPGSGKSHMVNRYVAYLRSCGIEPSITAATGIAATHIGGMTIHSWSGIGIKARLTDHDLNLLLEKDRLVRRLRAARVLIIDEISMLSGDTLALVEQVCRVLRDSAEPFGGLQVVLVGDFFQLPPIVSSAEQDAVKSISLDGGEWSPFAFMGTAWQKANLTICYLTEQHRQEDAVFLQALSAVRRGQVTDEVRACFSGRCIAPPTDDAHTKLYTHNFAVDRLNDAYLKKLPGQQYDFLMQGSGAPAVAEGLKRGCLSPEKLSLKIGAKVMFTKNSPDGKFVNGTTGEVVGFSKINGNPQVALSNGKTIETELAEWSIFDGMKLVAMIKQIPLRLAWAITVHKSQGMSLDAAVMDLSAAFEFGQGYVALSRVRTLAGLYLIGYNERALEVHPDVFTQDALFRASSEEARYEHAALGEEKIAELHAQFIEAMGGGVGMGITPATTAPKQSTQEATAELVAQQLSIAAMAEQRGVTEATIIGHLEKLVASGTLSAETDLAYLMPERRRFVTMQAALETVYKKKGNMLLSPAQAMLGPSFSFEELRVARLFLGGAAYLEE</sequence>
<dbReference type="Proteomes" id="UP000034665">
    <property type="component" value="Unassembled WGS sequence"/>
</dbReference>
<evidence type="ECO:0000313" key="2">
    <source>
        <dbReference type="EMBL" id="KKR12834.1"/>
    </source>
</evidence>
<dbReference type="GO" id="GO:0000723">
    <property type="term" value="P:telomere maintenance"/>
    <property type="evidence" value="ECO:0007669"/>
    <property type="project" value="InterPro"/>
</dbReference>
<dbReference type="PATRIC" id="fig|1619013.3.peg.390"/>
<gene>
    <name evidence="2" type="ORF">UT41_C0001G0378</name>
</gene>
<dbReference type="GO" id="GO:0006281">
    <property type="term" value="P:DNA repair"/>
    <property type="evidence" value="ECO:0007669"/>
    <property type="project" value="InterPro"/>
</dbReference>
<dbReference type="Pfam" id="PF05970">
    <property type="entry name" value="PIF1"/>
    <property type="match status" value="1"/>
</dbReference>
<dbReference type="AlphaFoldDB" id="A0A0G0N9I3"/>
<dbReference type="Gene3D" id="3.40.50.300">
    <property type="entry name" value="P-loop containing nucleotide triphosphate hydrolases"/>
    <property type="match status" value="1"/>
</dbReference>
<dbReference type="Pfam" id="PF14493">
    <property type="entry name" value="HTH_40"/>
    <property type="match status" value="1"/>
</dbReference>
<dbReference type="PANTHER" id="PTHR47642">
    <property type="entry name" value="ATP-DEPENDENT DNA HELICASE"/>
    <property type="match status" value="1"/>
</dbReference>
<dbReference type="STRING" id="1619013.UT41_C0001G0378"/>